<dbReference type="Gene3D" id="2.40.70.10">
    <property type="entry name" value="Acid Proteases"/>
    <property type="match status" value="1"/>
</dbReference>
<feature type="domain" description="Reverse transcriptase/retrotransposon-derived protein RNase H-like" evidence="17">
    <location>
        <begin position="380"/>
        <end position="431"/>
    </location>
</feature>
<evidence type="ECO:0000256" key="13">
    <source>
        <dbReference type="ARBA" id="ARBA00023125"/>
    </source>
</evidence>
<dbReference type="PANTHER" id="PTHR37984">
    <property type="entry name" value="PROTEIN CBG26694"/>
    <property type="match status" value="1"/>
</dbReference>
<keyword evidence="5" id="KW-0479">Metal-binding</keyword>
<dbReference type="AlphaFoldDB" id="A0A6A6MVD4"/>
<accession>A0A6A6MVD4</accession>
<evidence type="ECO:0000256" key="4">
    <source>
        <dbReference type="ARBA" id="ARBA00022722"/>
    </source>
</evidence>
<keyword evidence="10" id="KW-0229">DNA integration</keyword>
<dbReference type="Pfam" id="PF08284">
    <property type="entry name" value="RVP_2"/>
    <property type="match status" value="1"/>
</dbReference>
<keyword evidence="3" id="KW-0548">Nucleotidyltransferase</keyword>
<proteinExistence type="predicted"/>
<keyword evidence="13" id="KW-0238">DNA-binding</keyword>
<reference evidence="20 21" key="1">
    <citation type="journal article" date="2020" name="Mol. Plant">
        <title>The Chromosome-Based Rubber Tree Genome Provides New Insights into Spurge Genome Evolution and Rubber Biosynthesis.</title>
        <authorList>
            <person name="Liu J."/>
            <person name="Shi C."/>
            <person name="Shi C.C."/>
            <person name="Li W."/>
            <person name="Zhang Q.J."/>
            <person name="Zhang Y."/>
            <person name="Li K."/>
            <person name="Lu H.F."/>
            <person name="Shi C."/>
            <person name="Zhu S.T."/>
            <person name="Xiao Z.Y."/>
            <person name="Nan H."/>
            <person name="Yue Y."/>
            <person name="Zhu X.G."/>
            <person name="Wu Y."/>
            <person name="Hong X.N."/>
            <person name="Fan G.Y."/>
            <person name="Tong Y."/>
            <person name="Zhang D."/>
            <person name="Mao C.L."/>
            <person name="Liu Y.L."/>
            <person name="Hao S.J."/>
            <person name="Liu W.Q."/>
            <person name="Lv M.Q."/>
            <person name="Zhang H.B."/>
            <person name="Liu Y."/>
            <person name="Hu-Tang G.R."/>
            <person name="Wang J.P."/>
            <person name="Wang J.H."/>
            <person name="Sun Y.H."/>
            <person name="Ni S.B."/>
            <person name="Chen W.B."/>
            <person name="Zhang X.C."/>
            <person name="Jiao Y.N."/>
            <person name="Eichler E.E."/>
            <person name="Li G.H."/>
            <person name="Liu X."/>
            <person name="Gao L.Z."/>
        </authorList>
    </citation>
    <scope>NUCLEOTIDE SEQUENCE [LARGE SCALE GENOMIC DNA]</scope>
    <source>
        <strain evidence="21">cv. GT1</strain>
        <tissue evidence="20">Leaf</tissue>
    </source>
</reference>
<evidence type="ECO:0000256" key="11">
    <source>
        <dbReference type="ARBA" id="ARBA00022918"/>
    </source>
</evidence>
<evidence type="ECO:0008006" key="22">
    <source>
        <dbReference type="Google" id="ProtNLM"/>
    </source>
</evidence>
<keyword evidence="7" id="KW-0255">Endonuclease</keyword>
<evidence type="ECO:0000259" key="19">
    <source>
        <dbReference type="Pfam" id="PF24626"/>
    </source>
</evidence>
<evidence type="ECO:0000256" key="16">
    <source>
        <dbReference type="SAM" id="MobiDB-lite"/>
    </source>
</evidence>
<evidence type="ECO:0000256" key="9">
    <source>
        <dbReference type="ARBA" id="ARBA00022842"/>
    </source>
</evidence>
<keyword evidence="2" id="KW-0808">Transferase</keyword>
<keyword evidence="1" id="KW-0645">Protease</keyword>
<gene>
    <name evidence="20" type="ORF">GH714_041699</name>
</gene>
<dbReference type="GO" id="GO:0046872">
    <property type="term" value="F:metal ion binding"/>
    <property type="evidence" value="ECO:0007669"/>
    <property type="project" value="UniProtKB-KW"/>
</dbReference>
<evidence type="ECO:0000256" key="7">
    <source>
        <dbReference type="ARBA" id="ARBA00022759"/>
    </source>
</evidence>
<evidence type="ECO:0000313" key="20">
    <source>
        <dbReference type="EMBL" id="KAF2316358.1"/>
    </source>
</evidence>
<dbReference type="SUPFAM" id="SSF50630">
    <property type="entry name" value="Acid proteases"/>
    <property type="match status" value="1"/>
</dbReference>
<dbReference type="GO" id="GO:0004519">
    <property type="term" value="F:endonuclease activity"/>
    <property type="evidence" value="ECO:0007669"/>
    <property type="project" value="UniProtKB-KW"/>
</dbReference>
<keyword evidence="15" id="KW-0511">Multifunctional enzyme</keyword>
<dbReference type="InterPro" id="IPR056924">
    <property type="entry name" value="SH3_Tf2-1"/>
</dbReference>
<sequence length="747" mass="85448">MGDSVQDQLAKLFNLLLAEQQSNKELHAKFDALTQEWESTKKDFQTSSTGSPASLRRDKGISGTANSEKSGGSSFVPKFTKLDFPRYDGKDDPLGWLNRCKHFFQHQQTPEEEMNQFEALVSRAGTLTQHQKVQLYLSGLQDSIAVEVELHHPTDLVNAMSISRLYERKLFPRSSAARDTRRAAIPPDNRANRIVRRLSPDEMEERRKKGLCFNCDEQFVRGHQCKKLFWIDLEETEDVEDFTADPEISLNAITGIRNPQSMRLIGSWMLGQVLILIDSGSTHSFVSAAKVEELNAVVNKQNGLKVHVANGEQLTSPGICKGIPVLLKSNSFMVDLFVLPLTNFDMVLGVNWLRTLGPILWDFTVMSMSFYQQGHLVTLQGIGAVLLQHNRPVAYFSRSLAARHQNLPAYERELIGLVKALKHWHSYLWGRLANLMWWHALSRRNADDSILMAVSMPQLSLFDEIRKEHSDSPAIQQQISAITNGTVASKWVFRDGLLFYNNRVYLPPNSPSIQLVVSALHNQSHEGYQKTLYRITRDFYWQGMKNFVRDFVRSCDWIDWLSWAEYCYNTSYHTSLKSTPFETVYGRPPPRLLSYLHGSSSIEAVDTVLRQRDDMLHLLRQNLLQAQNKMKATYDQSHRSLEFKVGDMVLLRLKAYRQQSVAKRTNHKLSARFYGPFRVLECIGTMAYKLDLPAESKIHPVFHVSYLKPYHAGQPVTPTLPPTILLEDPVHPLAVLIIVSKEEFQRF</sequence>
<dbReference type="GO" id="GO:0003677">
    <property type="term" value="F:DNA binding"/>
    <property type="evidence" value="ECO:0007669"/>
    <property type="project" value="UniProtKB-KW"/>
</dbReference>
<organism evidence="20 21">
    <name type="scientific">Hevea brasiliensis</name>
    <name type="common">Para rubber tree</name>
    <name type="synonym">Siphonia brasiliensis</name>
    <dbReference type="NCBI Taxonomy" id="3981"/>
    <lineage>
        <taxon>Eukaryota</taxon>
        <taxon>Viridiplantae</taxon>
        <taxon>Streptophyta</taxon>
        <taxon>Embryophyta</taxon>
        <taxon>Tracheophyta</taxon>
        <taxon>Spermatophyta</taxon>
        <taxon>Magnoliopsida</taxon>
        <taxon>eudicotyledons</taxon>
        <taxon>Gunneridae</taxon>
        <taxon>Pentapetalae</taxon>
        <taxon>rosids</taxon>
        <taxon>fabids</taxon>
        <taxon>Malpighiales</taxon>
        <taxon>Euphorbiaceae</taxon>
        <taxon>Crotonoideae</taxon>
        <taxon>Micrandreae</taxon>
        <taxon>Hevea</taxon>
    </lineage>
</organism>
<keyword evidence="14" id="KW-0233">DNA recombination</keyword>
<evidence type="ECO:0000256" key="14">
    <source>
        <dbReference type="ARBA" id="ARBA00023172"/>
    </source>
</evidence>
<feature type="region of interest" description="Disordered" evidence="16">
    <location>
        <begin position="39"/>
        <end position="72"/>
    </location>
</feature>
<keyword evidence="12" id="KW-0239">DNA-directed DNA polymerase</keyword>
<evidence type="ECO:0000256" key="5">
    <source>
        <dbReference type="ARBA" id="ARBA00022723"/>
    </source>
</evidence>
<keyword evidence="9" id="KW-0460">Magnesium</keyword>
<dbReference type="GO" id="GO:0004190">
    <property type="term" value="F:aspartic-type endopeptidase activity"/>
    <property type="evidence" value="ECO:0007669"/>
    <property type="project" value="UniProtKB-KW"/>
</dbReference>
<feature type="domain" description="Integrase zinc-binding" evidence="18">
    <location>
        <begin position="512"/>
        <end position="556"/>
    </location>
</feature>
<dbReference type="InterPro" id="IPR021109">
    <property type="entry name" value="Peptidase_aspartic_dom_sf"/>
</dbReference>
<dbReference type="InterPro" id="IPR043502">
    <property type="entry name" value="DNA/RNA_pol_sf"/>
</dbReference>
<keyword evidence="6" id="KW-0064">Aspartyl protease</keyword>
<dbReference type="Proteomes" id="UP000467840">
    <property type="component" value="Chromosome 15"/>
</dbReference>
<keyword evidence="8" id="KW-0378">Hydrolase</keyword>
<protein>
    <recommendedName>
        <fullName evidence="22">Integrase zinc-binding domain-containing protein</fullName>
    </recommendedName>
</protein>
<keyword evidence="4" id="KW-0540">Nuclease</keyword>
<dbReference type="GO" id="GO:0003964">
    <property type="term" value="F:RNA-directed DNA polymerase activity"/>
    <property type="evidence" value="ECO:0007669"/>
    <property type="project" value="UniProtKB-KW"/>
</dbReference>
<dbReference type="Pfam" id="PF24626">
    <property type="entry name" value="SH3_Tf2-1"/>
    <property type="match status" value="1"/>
</dbReference>
<keyword evidence="21" id="KW-1185">Reference proteome</keyword>
<evidence type="ECO:0000259" key="17">
    <source>
        <dbReference type="Pfam" id="PF17919"/>
    </source>
</evidence>
<evidence type="ECO:0000256" key="10">
    <source>
        <dbReference type="ARBA" id="ARBA00022908"/>
    </source>
</evidence>
<dbReference type="EMBL" id="JAAGAX010000005">
    <property type="protein sequence ID" value="KAF2316358.1"/>
    <property type="molecule type" value="Genomic_DNA"/>
</dbReference>
<dbReference type="SUPFAM" id="SSF56672">
    <property type="entry name" value="DNA/RNA polymerases"/>
    <property type="match status" value="1"/>
</dbReference>
<dbReference type="PANTHER" id="PTHR37984:SF5">
    <property type="entry name" value="PROTEIN NYNRIN-LIKE"/>
    <property type="match status" value="1"/>
</dbReference>
<dbReference type="CDD" id="cd00303">
    <property type="entry name" value="retropepsin_like"/>
    <property type="match status" value="1"/>
</dbReference>
<dbReference type="Gene3D" id="1.10.340.70">
    <property type="match status" value="1"/>
</dbReference>
<feature type="compositionally biased region" description="Polar residues" evidence="16">
    <location>
        <begin position="63"/>
        <end position="72"/>
    </location>
</feature>
<evidence type="ECO:0000256" key="1">
    <source>
        <dbReference type="ARBA" id="ARBA00022670"/>
    </source>
</evidence>
<evidence type="ECO:0000313" key="21">
    <source>
        <dbReference type="Proteomes" id="UP000467840"/>
    </source>
</evidence>
<dbReference type="GO" id="GO:0003887">
    <property type="term" value="F:DNA-directed DNA polymerase activity"/>
    <property type="evidence" value="ECO:0007669"/>
    <property type="project" value="UniProtKB-KW"/>
</dbReference>
<dbReference type="GO" id="GO:0006508">
    <property type="term" value="P:proteolysis"/>
    <property type="evidence" value="ECO:0007669"/>
    <property type="project" value="UniProtKB-KW"/>
</dbReference>
<dbReference type="Pfam" id="PF17921">
    <property type="entry name" value="Integrase_H2C2"/>
    <property type="match status" value="1"/>
</dbReference>
<evidence type="ECO:0000256" key="6">
    <source>
        <dbReference type="ARBA" id="ARBA00022750"/>
    </source>
</evidence>
<dbReference type="InterPro" id="IPR050951">
    <property type="entry name" value="Retrovirus_Pol_polyprotein"/>
</dbReference>
<evidence type="ECO:0000259" key="18">
    <source>
        <dbReference type="Pfam" id="PF17921"/>
    </source>
</evidence>
<evidence type="ECO:0000256" key="8">
    <source>
        <dbReference type="ARBA" id="ARBA00022801"/>
    </source>
</evidence>
<dbReference type="GO" id="GO:0006310">
    <property type="term" value="P:DNA recombination"/>
    <property type="evidence" value="ECO:0007669"/>
    <property type="project" value="UniProtKB-KW"/>
</dbReference>
<comment type="caution">
    <text evidence="20">The sequence shown here is derived from an EMBL/GenBank/DDBJ whole genome shotgun (WGS) entry which is preliminary data.</text>
</comment>
<keyword evidence="11" id="KW-0695">RNA-directed DNA polymerase</keyword>
<evidence type="ECO:0000256" key="12">
    <source>
        <dbReference type="ARBA" id="ARBA00022932"/>
    </source>
</evidence>
<dbReference type="Pfam" id="PF17919">
    <property type="entry name" value="RT_RNaseH_2"/>
    <property type="match status" value="1"/>
</dbReference>
<dbReference type="InterPro" id="IPR041577">
    <property type="entry name" value="RT_RNaseH_2"/>
</dbReference>
<dbReference type="InterPro" id="IPR041588">
    <property type="entry name" value="Integrase_H2C2"/>
</dbReference>
<evidence type="ECO:0000256" key="2">
    <source>
        <dbReference type="ARBA" id="ARBA00022679"/>
    </source>
</evidence>
<dbReference type="GO" id="GO:0015074">
    <property type="term" value="P:DNA integration"/>
    <property type="evidence" value="ECO:0007669"/>
    <property type="project" value="UniProtKB-KW"/>
</dbReference>
<evidence type="ECO:0000256" key="3">
    <source>
        <dbReference type="ARBA" id="ARBA00022695"/>
    </source>
</evidence>
<feature type="domain" description="Tf2-1-like SH3-like" evidence="19">
    <location>
        <begin position="646"/>
        <end position="711"/>
    </location>
</feature>
<name>A0A6A6MVD4_HEVBR</name>
<evidence type="ECO:0000256" key="15">
    <source>
        <dbReference type="ARBA" id="ARBA00023268"/>
    </source>
</evidence>